<dbReference type="EMBL" id="JASAOG010000255">
    <property type="protein sequence ID" value="KAK0041985.1"/>
    <property type="molecule type" value="Genomic_DNA"/>
</dbReference>
<evidence type="ECO:0000313" key="2">
    <source>
        <dbReference type="Proteomes" id="UP001233172"/>
    </source>
</evidence>
<protein>
    <submittedName>
        <fullName evidence="1">Uncharacterized protein</fullName>
    </submittedName>
</protein>
<keyword evidence="2" id="KW-1185">Reference proteome</keyword>
<accession>A0AAD8AVY1</accession>
<gene>
    <name evidence="1" type="ORF">Bpfe_028615</name>
</gene>
<comment type="caution">
    <text evidence="1">The sequence shown here is derived from an EMBL/GenBank/DDBJ whole genome shotgun (WGS) entry which is preliminary data.</text>
</comment>
<reference evidence="1" key="2">
    <citation type="submission" date="2023-04" db="EMBL/GenBank/DDBJ databases">
        <authorList>
            <person name="Bu L."/>
            <person name="Lu L."/>
            <person name="Laidemitt M.R."/>
            <person name="Zhang S.M."/>
            <person name="Mutuku M."/>
            <person name="Mkoji G."/>
            <person name="Steinauer M."/>
            <person name="Loker E.S."/>
        </authorList>
    </citation>
    <scope>NUCLEOTIDE SEQUENCE</scope>
    <source>
        <strain evidence="1">KasaAsao</strain>
        <tissue evidence="1">Whole Snail</tissue>
    </source>
</reference>
<reference evidence="1" key="1">
    <citation type="journal article" date="2023" name="PLoS Negl. Trop. Dis.">
        <title>A genome sequence for Biomphalaria pfeifferi, the major vector snail for the human-infecting parasite Schistosoma mansoni.</title>
        <authorList>
            <person name="Bu L."/>
            <person name="Lu L."/>
            <person name="Laidemitt M.R."/>
            <person name="Zhang S.M."/>
            <person name="Mutuku M."/>
            <person name="Mkoji G."/>
            <person name="Steinauer M."/>
            <person name="Loker E.S."/>
        </authorList>
    </citation>
    <scope>NUCLEOTIDE SEQUENCE</scope>
    <source>
        <strain evidence="1">KasaAsao</strain>
    </source>
</reference>
<dbReference type="AlphaFoldDB" id="A0AAD8AVY1"/>
<sequence length="98" mass="10983">MVSSVDHNRTIINKSNRFHGLTNSVPVSGAMMESLDLVMSGGRGGEVFCAQTLLRQVSTARSTIVLVQWRLIVWTNRFVHTRHRFLIGWSVLVSRGMA</sequence>
<name>A0AAD8AVY1_BIOPF</name>
<dbReference type="Proteomes" id="UP001233172">
    <property type="component" value="Unassembled WGS sequence"/>
</dbReference>
<proteinExistence type="predicted"/>
<evidence type="ECO:0000313" key="1">
    <source>
        <dbReference type="EMBL" id="KAK0041985.1"/>
    </source>
</evidence>
<organism evidence="1 2">
    <name type="scientific">Biomphalaria pfeifferi</name>
    <name type="common">Bloodfluke planorb</name>
    <name type="synonym">Freshwater snail</name>
    <dbReference type="NCBI Taxonomy" id="112525"/>
    <lineage>
        <taxon>Eukaryota</taxon>
        <taxon>Metazoa</taxon>
        <taxon>Spiralia</taxon>
        <taxon>Lophotrochozoa</taxon>
        <taxon>Mollusca</taxon>
        <taxon>Gastropoda</taxon>
        <taxon>Heterobranchia</taxon>
        <taxon>Euthyneura</taxon>
        <taxon>Panpulmonata</taxon>
        <taxon>Hygrophila</taxon>
        <taxon>Lymnaeoidea</taxon>
        <taxon>Planorbidae</taxon>
        <taxon>Biomphalaria</taxon>
    </lineage>
</organism>